<evidence type="ECO:0000313" key="2">
    <source>
        <dbReference type="EMBL" id="KAF6355487.1"/>
    </source>
</evidence>
<dbReference type="GO" id="GO:0032259">
    <property type="term" value="P:methylation"/>
    <property type="evidence" value="ECO:0007669"/>
    <property type="project" value="UniProtKB-KW"/>
</dbReference>
<gene>
    <name evidence="2" type="ORF">mMyoMyo1_012999</name>
</gene>
<evidence type="ECO:0000259" key="1">
    <source>
        <dbReference type="Pfam" id="PF13649"/>
    </source>
</evidence>
<dbReference type="AlphaFoldDB" id="A0A7J7Y0I3"/>
<dbReference type="InterPro" id="IPR029063">
    <property type="entry name" value="SAM-dependent_MTases_sf"/>
</dbReference>
<keyword evidence="2" id="KW-0808">Transferase</keyword>
<reference evidence="2 3" key="1">
    <citation type="journal article" date="2020" name="Nature">
        <title>Six reference-quality genomes reveal evolution of bat adaptations.</title>
        <authorList>
            <person name="Jebb D."/>
            <person name="Huang Z."/>
            <person name="Pippel M."/>
            <person name="Hughes G.M."/>
            <person name="Lavrichenko K."/>
            <person name="Devanna P."/>
            <person name="Winkler S."/>
            <person name="Jermiin L.S."/>
            <person name="Skirmuntt E.C."/>
            <person name="Katzourakis A."/>
            <person name="Burkitt-Gray L."/>
            <person name="Ray D.A."/>
            <person name="Sullivan K.A.M."/>
            <person name="Roscito J.G."/>
            <person name="Kirilenko B.M."/>
            <person name="Davalos L.M."/>
            <person name="Corthals A.P."/>
            <person name="Power M.L."/>
            <person name="Jones G."/>
            <person name="Ransome R.D."/>
            <person name="Dechmann D.K.N."/>
            <person name="Locatelli A.G."/>
            <person name="Puechmaille S.J."/>
            <person name="Fedrigo O."/>
            <person name="Jarvis E.D."/>
            <person name="Hiller M."/>
            <person name="Vernes S.C."/>
            <person name="Myers E.W."/>
            <person name="Teeling E.C."/>
        </authorList>
    </citation>
    <scope>NUCLEOTIDE SEQUENCE [LARGE SCALE GENOMIC DNA]</scope>
    <source>
        <strain evidence="2">MMyoMyo1</strain>
        <tissue evidence="2">Flight muscle</tissue>
    </source>
</reference>
<dbReference type="Pfam" id="PF13649">
    <property type="entry name" value="Methyltransf_25"/>
    <property type="match status" value="1"/>
</dbReference>
<dbReference type="Gene3D" id="3.40.50.150">
    <property type="entry name" value="Vaccinia Virus protein VP39"/>
    <property type="match status" value="1"/>
</dbReference>
<keyword evidence="2" id="KW-0489">Methyltransferase</keyword>
<dbReference type="EMBL" id="JABWUV010000005">
    <property type="protein sequence ID" value="KAF6355487.1"/>
    <property type="molecule type" value="Genomic_DNA"/>
</dbReference>
<protein>
    <submittedName>
        <fullName evidence="2">Methyltransferase like 27</fullName>
    </submittedName>
</protein>
<accession>A0A7J7Y0I3</accession>
<organism evidence="2 3">
    <name type="scientific">Myotis myotis</name>
    <name type="common">Greater mouse-eared bat</name>
    <name type="synonym">Vespertilio myotis</name>
    <dbReference type="NCBI Taxonomy" id="51298"/>
    <lineage>
        <taxon>Eukaryota</taxon>
        <taxon>Metazoa</taxon>
        <taxon>Chordata</taxon>
        <taxon>Craniata</taxon>
        <taxon>Vertebrata</taxon>
        <taxon>Euteleostomi</taxon>
        <taxon>Mammalia</taxon>
        <taxon>Eutheria</taxon>
        <taxon>Laurasiatheria</taxon>
        <taxon>Chiroptera</taxon>
        <taxon>Yangochiroptera</taxon>
        <taxon>Vespertilionidae</taxon>
        <taxon>Myotis</taxon>
    </lineage>
</organism>
<keyword evidence="3" id="KW-1185">Reference proteome</keyword>
<comment type="caution">
    <text evidence="2">The sequence shown here is derived from an EMBL/GenBank/DDBJ whole genome shotgun (WGS) entry which is preliminary data.</text>
</comment>
<dbReference type="CDD" id="cd02440">
    <property type="entry name" value="AdoMet_MTases"/>
    <property type="match status" value="1"/>
</dbReference>
<dbReference type="VEuPathDB" id="HostDB:GeneID_118656239"/>
<dbReference type="Proteomes" id="UP000527355">
    <property type="component" value="Unassembled WGS sequence"/>
</dbReference>
<name>A0A7J7Y0I3_MYOMY</name>
<feature type="domain" description="Methyltransferase" evidence="1">
    <location>
        <begin position="93"/>
        <end position="178"/>
    </location>
</feature>
<dbReference type="GO" id="GO:0008168">
    <property type="term" value="F:methyltransferase activity"/>
    <property type="evidence" value="ECO:0007669"/>
    <property type="project" value="UniProtKB-KW"/>
</dbReference>
<dbReference type="SUPFAM" id="SSF53335">
    <property type="entry name" value="S-adenosyl-L-methionine-dependent methyltransferases"/>
    <property type="match status" value="1"/>
</dbReference>
<proteinExistence type="predicted"/>
<sequence>MGGMGVEIERDLGIRRPFPSRRMAQAEGGSLSQVRAQVGASHGITDLAQKLRFYDRWASGYDQDVAALQYRAPNLAVDCLTQALPGPPQAALILDVACGTGLVAAELQARGFLQLHGVDGSSGMLEQARARGLYQRLSLCTLGQEPLPSPEGGLVCLTTRTNPSNLQYKEALEAALDELEQAREWERLVAWPVDRWELATTELEAGPGTSDSGGFISGIVYLYRKRQVAPVEAGRPSAQPLTGL</sequence>
<evidence type="ECO:0000313" key="3">
    <source>
        <dbReference type="Proteomes" id="UP000527355"/>
    </source>
</evidence>
<dbReference type="InterPro" id="IPR041698">
    <property type="entry name" value="Methyltransf_25"/>
</dbReference>